<name>A0AAW1UAR6_9CUCU</name>
<sequence>MGLCVQDGLEILALAKNFIKLTFFFAYSSFRLLIFHSYRGVPSRRSAGDAGPLAAFLKVNFNISHL</sequence>
<dbReference type="EMBL" id="JARQZJ010000040">
    <property type="protein sequence ID" value="KAK9877130.1"/>
    <property type="molecule type" value="Genomic_DNA"/>
</dbReference>
<organism evidence="1 2">
    <name type="scientific">Henosepilachna vigintioctopunctata</name>
    <dbReference type="NCBI Taxonomy" id="420089"/>
    <lineage>
        <taxon>Eukaryota</taxon>
        <taxon>Metazoa</taxon>
        <taxon>Ecdysozoa</taxon>
        <taxon>Arthropoda</taxon>
        <taxon>Hexapoda</taxon>
        <taxon>Insecta</taxon>
        <taxon>Pterygota</taxon>
        <taxon>Neoptera</taxon>
        <taxon>Endopterygota</taxon>
        <taxon>Coleoptera</taxon>
        <taxon>Polyphaga</taxon>
        <taxon>Cucujiformia</taxon>
        <taxon>Coccinelloidea</taxon>
        <taxon>Coccinellidae</taxon>
        <taxon>Epilachninae</taxon>
        <taxon>Epilachnini</taxon>
        <taxon>Henosepilachna</taxon>
    </lineage>
</organism>
<accession>A0AAW1UAR6</accession>
<proteinExistence type="predicted"/>
<comment type="caution">
    <text evidence="1">The sequence shown here is derived from an EMBL/GenBank/DDBJ whole genome shotgun (WGS) entry which is preliminary data.</text>
</comment>
<protein>
    <submittedName>
        <fullName evidence="1">Uncharacterized protein</fullName>
    </submittedName>
</protein>
<gene>
    <name evidence="1" type="ORF">WA026_016874</name>
</gene>
<evidence type="ECO:0000313" key="1">
    <source>
        <dbReference type="EMBL" id="KAK9877130.1"/>
    </source>
</evidence>
<dbReference type="AlphaFoldDB" id="A0AAW1UAR6"/>
<keyword evidence="2" id="KW-1185">Reference proteome</keyword>
<evidence type="ECO:0000313" key="2">
    <source>
        <dbReference type="Proteomes" id="UP001431783"/>
    </source>
</evidence>
<reference evidence="1 2" key="1">
    <citation type="submission" date="2023-03" db="EMBL/GenBank/DDBJ databases">
        <title>Genome insight into feeding habits of ladybird beetles.</title>
        <authorList>
            <person name="Li H.-S."/>
            <person name="Huang Y.-H."/>
            <person name="Pang H."/>
        </authorList>
    </citation>
    <scope>NUCLEOTIDE SEQUENCE [LARGE SCALE GENOMIC DNA]</scope>
    <source>
        <strain evidence="1">SYSU_2023b</strain>
        <tissue evidence="1">Whole body</tissue>
    </source>
</reference>
<dbReference type="Proteomes" id="UP001431783">
    <property type="component" value="Unassembled WGS sequence"/>
</dbReference>